<dbReference type="Proteomes" id="UP000199651">
    <property type="component" value="Unassembled WGS sequence"/>
</dbReference>
<organism evidence="1 2">
    <name type="scientific">Actinokineospora alba</name>
    <dbReference type="NCBI Taxonomy" id="504798"/>
    <lineage>
        <taxon>Bacteria</taxon>
        <taxon>Bacillati</taxon>
        <taxon>Actinomycetota</taxon>
        <taxon>Actinomycetes</taxon>
        <taxon>Pseudonocardiales</taxon>
        <taxon>Pseudonocardiaceae</taxon>
        <taxon>Actinokineospora</taxon>
    </lineage>
</organism>
<protein>
    <submittedName>
        <fullName evidence="1">Uncharacterized protein</fullName>
    </submittedName>
</protein>
<dbReference type="EMBL" id="FNJB01000025">
    <property type="protein sequence ID" value="SDP92020.1"/>
    <property type="molecule type" value="Genomic_DNA"/>
</dbReference>
<dbReference type="STRING" id="504798.SAMN05421871_11919"/>
<gene>
    <name evidence="1" type="ORF">SAMN05192558_12519</name>
</gene>
<accession>A0A1H0WMS1</accession>
<evidence type="ECO:0000313" key="1">
    <source>
        <dbReference type="EMBL" id="SDP92020.1"/>
    </source>
</evidence>
<evidence type="ECO:0000313" key="2">
    <source>
        <dbReference type="Proteomes" id="UP000199651"/>
    </source>
</evidence>
<sequence length="514" mass="54740">MSMSPDDWQRPIGRPSARLMDVRSWYGVVATAEERHVVNSDRRGAVVTRIDGAQSLVTAFDAASTAVTSDLLGHVPSNGHGCEQRLGVYVQPCGTPTLTLGHDGVRLGDSILVGLVGDRAQVKTARLHTMRDKAALRIGLSDAEPRVVYGFGTGEMRARTGDRETVARVDSDAAQVGFTDDVELRVTRSDHAEVRRQGTTFVLDPDTGRTKFTCADGLAEIASPAGFDVRCARTGWRVTASRSLVMIESFNGQMARIVWNQRTGELEALVCAHRTLSTKEWPAEVHACDDCGEVPDALWRGSVLEFELAGLRVRWSDGTLEASAGDGLTVSGASAVRVRWGGKNLAMDGERVLVSDVDEDWYVTADGRLATGASTVSAGRAIDGTLELAVRSAGDDETTLVWARGVCLDDGRGLRMVLDASGRVVCTPTSRADHSVIASPSGIVKITAETATVDLAGTGAVRLRDSGVESGLAQVIAHSHRSGRGQHATITCYELFSLAPVCSASTLPFEEGLP</sequence>
<reference evidence="2" key="1">
    <citation type="submission" date="2016-10" db="EMBL/GenBank/DDBJ databases">
        <authorList>
            <person name="Varghese N."/>
            <person name="Submissions S."/>
        </authorList>
    </citation>
    <scope>NUCLEOTIDE SEQUENCE [LARGE SCALE GENOMIC DNA]</scope>
    <source>
        <strain evidence="2">IBRC-M 10655</strain>
    </source>
</reference>
<dbReference type="AlphaFoldDB" id="A0A1H0WMS1"/>
<keyword evidence="2" id="KW-1185">Reference proteome</keyword>
<name>A0A1H0WMS1_9PSEU</name>
<proteinExistence type="predicted"/>